<dbReference type="Pfam" id="PF01963">
    <property type="entry name" value="TraB_PrgY_gumN"/>
    <property type="match status" value="1"/>
</dbReference>
<dbReference type="AlphaFoldDB" id="A0A923L762"/>
<proteinExistence type="predicted"/>
<comment type="caution">
    <text evidence="2">The sequence shown here is derived from an EMBL/GenBank/DDBJ whole genome shotgun (WGS) entry which is preliminary data.</text>
</comment>
<dbReference type="SUPFAM" id="SSF52058">
    <property type="entry name" value="L domain-like"/>
    <property type="match status" value="1"/>
</dbReference>
<dbReference type="PANTHER" id="PTHR40590">
    <property type="entry name" value="CYTOPLASMIC PROTEIN-RELATED"/>
    <property type="match status" value="1"/>
</dbReference>
<dbReference type="RefSeq" id="WP_186870486.1">
    <property type="nucleotide sequence ID" value="NZ_JACOOL010000009.1"/>
</dbReference>
<feature type="chain" id="PRO_5037944560" evidence="1">
    <location>
        <begin position="25"/>
        <end position="411"/>
    </location>
</feature>
<evidence type="ECO:0000313" key="3">
    <source>
        <dbReference type="Proteomes" id="UP000637359"/>
    </source>
</evidence>
<dbReference type="CDD" id="cd14789">
    <property type="entry name" value="Tiki"/>
    <property type="match status" value="1"/>
</dbReference>
<keyword evidence="3" id="KW-1185">Reference proteome</keyword>
<dbReference type="EMBL" id="JACOOL010000009">
    <property type="protein sequence ID" value="MBC5637782.1"/>
    <property type="molecule type" value="Genomic_DNA"/>
</dbReference>
<evidence type="ECO:0000313" key="2">
    <source>
        <dbReference type="EMBL" id="MBC5637782.1"/>
    </source>
</evidence>
<dbReference type="Proteomes" id="UP000637359">
    <property type="component" value="Unassembled WGS sequence"/>
</dbReference>
<dbReference type="PROSITE" id="PS51257">
    <property type="entry name" value="PROKAR_LIPOPROTEIN"/>
    <property type="match status" value="1"/>
</dbReference>
<organism evidence="2 3">
    <name type="scientific">Ornithinibacillus hominis</name>
    <dbReference type="NCBI Taxonomy" id="2763055"/>
    <lineage>
        <taxon>Bacteria</taxon>
        <taxon>Bacillati</taxon>
        <taxon>Bacillota</taxon>
        <taxon>Bacilli</taxon>
        <taxon>Bacillales</taxon>
        <taxon>Bacillaceae</taxon>
        <taxon>Ornithinibacillus</taxon>
    </lineage>
</organism>
<reference evidence="2" key="1">
    <citation type="submission" date="2020-08" db="EMBL/GenBank/DDBJ databases">
        <title>Genome public.</title>
        <authorList>
            <person name="Liu C."/>
            <person name="Sun Q."/>
        </authorList>
    </citation>
    <scope>NUCLEOTIDE SEQUENCE</scope>
    <source>
        <strain evidence="2">BX22</strain>
    </source>
</reference>
<dbReference type="Gene3D" id="3.80.10.10">
    <property type="entry name" value="Ribonuclease Inhibitor"/>
    <property type="match status" value="1"/>
</dbReference>
<gene>
    <name evidence="2" type="ORF">H8S33_13275</name>
</gene>
<dbReference type="InterPro" id="IPR032675">
    <property type="entry name" value="LRR_dom_sf"/>
</dbReference>
<evidence type="ECO:0000256" key="1">
    <source>
        <dbReference type="SAM" id="SignalP"/>
    </source>
</evidence>
<dbReference type="InterPro" id="IPR002816">
    <property type="entry name" value="TraB/PrgY/GumN_fam"/>
</dbReference>
<dbReference type="PROSITE" id="PS51450">
    <property type="entry name" value="LRR"/>
    <property type="match status" value="1"/>
</dbReference>
<name>A0A923L762_9BACI</name>
<feature type="signal peptide" evidence="1">
    <location>
        <begin position="1"/>
        <end position="24"/>
    </location>
</feature>
<dbReference type="PANTHER" id="PTHR40590:SF1">
    <property type="entry name" value="CYTOPLASMIC PROTEIN"/>
    <property type="match status" value="1"/>
</dbReference>
<dbReference type="InterPro" id="IPR001611">
    <property type="entry name" value="Leu-rich_rpt"/>
</dbReference>
<accession>A0A923L762</accession>
<keyword evidence="1" id="KW-0732">Signal</keyword>
<sequence>MKNLLRVFMMVLIIGLTACQSNQADGIYFEDYQLEKVIRAEINKDSGDILQEDIQSITDLDVSNERIKSLEGIENLDSVTKLNLQNNNIEDLSPLMEMASLEEVSIGGNPYDDADVKSLQDKNITVITKVEVEVRGEPDGPGGYLWKVEHGDTTVYLQGTIHTVTEDFFPLNRKIEEAYAKADVIVPEVDLNNISMFEMQAIYMEYAQYEDGSSIQDHLSTDLYKELDRVYTELGYSIDMFDQFKPWFQSNLIQNLIMEELNFTDGVDLYFLNRAEQDQKEIVALETAEDQLSIFANLSEEFQVQMLEESLIEIEELNEQMLELLTLYKEGDGDKLLDYLTVEQETSAEEQAYMEALNDNRNYKMADKIATFLEEDSGDTYFVIVGTLHLLQEPHIRSLLEEKGYIVEQIL</sequence>
<protein>
    <submittedName>
        <fullName evidence="2">TraB/GumN family protein</fullName>
    </submittedName>
</protein>
<dbReference type="InterPro" id="IPR047111">
    <property type="entry name" value="YbaP-like"/>
</dbReference>